<name>A0A803P3Y3_CANSA</name>
<feature type="signal peptide" evidence="1">
    <location>
        <begin position="1"/>
        <end position="27"/>
    </location>
</feature>
<reference evidence="3" key="1">
    <citation type="submission" date="2018-11" db="EMBL/GenBank/DDBJ databases">
        <authorList>
            <person name="Grassa J C."/>
        </authorList>
    </citation>
    <scope>NUCLEOTIDE SEQUENCE [LARGE SCALE GENOMIC DNA]</scope>
</reference>
<feature type="domain" description="Reverse transcriptase zinc-binding" evidence="2">
    <location>
        <begin position="49"/>
        <end position="132"/>
    </location>
</feature>
<dbReference type="InterPro" id="IPR026960">
    <property type="entry name" value="RVT-Znf"/>
</dbReference>
<dbReference type="Pfam" id="PF13966">
    <property type="entry name" value="zf-RVT"/>
    <property type="match status" value="1"/>
</dbReference>
<organism evidence="3 4">
    <name type="scientific">Cannabis sativa</name>
    <name type="common">Hemp</name>
    <name type="synonym">Marijuana</name>
    <dbReference type="NCBI Taxonomy" id="3483"/>
    <lineage>
        <taxon>Eukaryota</taxon>
        <taxon>Viridiplantae</taxon>
        <taxon>Streptophyta</taxon>
        <taxon>Embryophyta</taxon>
        <taxon>Tracheophyta</taxon>
        <taxon>Spermatophyta</taxon>
        <taxon>Magnoliopsida</taxon>
        <taxon>eudicotyledons</taxon>
        <taxon>Gunneridae</taxon>
        <taxon>Pentapetalae</taxon>
        <taxon>rosids</taxon>
        <taxon>fabids</taxon>
        <taxon>Rosales</taxon>
        <taxon>Cannabaceae</taxon>
        <taxon>Cannabis</taxon>
    </lineage>
</organism>
<evidence type="ECO:0000259" key="2">
    <source>
        <dbReference type="Pfam" id="PF13966"/>
    </source>
</evidence>
<dbReference type="Proteomes" id="UP000596661">
    <property type="component" value="Chromosome 3"/>
</dbReference>
<proteinExistence type="predicted"/>
<feature type="chain" id="PRO_5030867835" description="Reverse transcriptase zinc-binding domain-containing protein" evidence="1">
    <location>
        <begin position="28"/>
        <end position="280"/>
    </location>
</feature>
<sequence>MFRSNKTWNLGFLEFLLCCELRGLISSIQINTHAEKDVIIWKNSDAGAFSVKGAFLNNQMNRFAEKKELWKWLWDSKIHPRQSMMLWRAIAGALPTSDKFGGCNSNDCSFCWSESENPLHLFVRCSMVRALWFGGPLPIKTELISSNTLFEFTCSAVVNLDVSSRHTFLVWFASILETVWLWRNRIHHGSHVQVSLDTLLLDVKKRFIEMSEIKQAYCEKTIPTFHCNPSPGVVSKVIATDGSFKEGNFGGAMVAIDRVTNHWFIRTTSGKQDSPIAAEL</sequence>
<evidence type="ECO:0000313" key="3">
    <source>
        <dbReference type="EnsemblPlants" id="cds.evm.model.03.1091"/>
    </source>
</evidence>
<reference evidence="3" key="2">
    <citation type="submission" date="2021-03" db="UniProtKB">
        <authorList>
            <consortium name="EnsemblPlants"/>
        </authorList>
    </citation>
    <scope>IDENTIFICATION</scope>
</reference>
<accession>A0A803P3Y3</accession>
<dbReference type="AlphaFoldDB" id="A0A803P3Y3"/>
<keyword evidence="1" id="KW-0732">Signal</keyword>
<dbReference type="EnsemblPlants" id="evm.model.03.1091">
    <property type="protein sequence ID" value="cds.evm.model.03.1091"/>
    <property type="gene ID" value="evm.TU.03.1091"/>
</dbReference>
<dbReference type="Gramene" id="evm.model.03.1091">
    <property type="protein sequence ID" value="cds.evm.model.03.1091"/>
    <property type="gene ID" value="evm.TU.03.1091"/>
</dbReference>
<keyword evidence="4" id="KW-1185">Reference proteome</keyword>
<protein>
    <recommendedName>
        <fullName evidence="2">Reverse transcriptase zinc-binding domain-containing protein</fullName>
    </recommendedName>
</protein>
<evidence type="ECO:0000313" key="4">
    <source>
        <dbReference type="Proteomes" id="UP000596661"/>
    </source>
</evidence>
<evidence type="ECO:0000256" key="1">
    <source>
        <dbReference type="SAM" id="SignalP"/>
    </source>
</evidence>
<dbReference type="EMBL" id="UZAU01000282">
    <property type="status" value="NOT_ANNOTATED_CDS"/>
    <property type="molecule type" value="Genomic_DNA"/>
</dbReference>